<dbReference type="FunFam" id="2.130.10.10:FF:000109">
    <property type="entry name" value="WD repeat domain 36"/>
    <property type="match status" value="1"/>
</dbReference>
<dbReference type="GO" id="GO:0032040">
    <property type="term" value="C:small-subunit processome"/>
    <property type="evidence" value="ECO:0007669"/>
    <property type="project" value="InterPro"/>
</dbReference>
<dbReference type="InterPro" id="IPR007319">
    <property type="entry name" value="WDR36/Utp21_C"/>
</dbReference>
<keyword evidence="5" id="KW-1185">Reference proteome</keyword>
<evidence type="ECO:0000313" key="5">
    <source>
        <dbReference type="Proteomes" id="UP001187531"/>
    </source>
</evidence>
<dbReference type="InterPro" id="IPR015943">
    <property type="entry name" value="WD40/YVTN_repeat-like_dom_sf"/>
</dbReference>
<proteinExistence type="predicted"/>
<dbReference type="Pfam" id="PF25171">
    <property type="entry name" value="Beta-prop_WDR36-Utp21_1st"/>
    <property type="match status" value="1"/>
</dbReference>
<evidence type="ECO:0000259" key="2">
    <source>
        <dbReference type="Pfam" id="PF04192"/>
    </source>
</evidence>
<feature type="repeat" description="WD" evidence="1">
    <location>
        <begin position="287"/>
        <end position="318"/>
    </location>
</feature>
<dbReference type="SUPFAM" id="SSF50978">
    <property type="entry name" value="WD40 repeat-like"/>
    <property type="match status" value="2"/>
</dbReference>
<dbReference type="PANTHER" id="PTHR22840:SF12">
    <property type="entry name" value="WD REPEAT-CONTAINING PROTEIN 36"/>
    <property type="match status" value="1"/>
</dbReference>
<feature type="domain" description="WDR36/Utp21 C-terminal" evidence="2">
    <location>
        <begin position="712"/>
        <end position="913"/>
    </location>
</feature>
<dbReference type="EMBL" id="JAVRJZ010000016">
    <property type="protein sequence ID" value="KAK2710810.1"/>
    <property type="molecule type" value="Genomic_DNA"/>
</dbReference>
<name>A0AA88HK15_ARTSF</name>
<dbReference type="AlphaFoldDB" id="A0AA88HK15"/>
<dbReference type="SMART" id="SM00320">
    <property type="entry name" value="WD40"/>
    <property type="match status" value="8"/>
</dbReference>
<feature type="repeat" description="WD" evidence="1">
    <location>
        <begin position="581"/>
        <end position="622"/>
    </location>
</feature>
<feature type="repeat" description="WD" evidence="1">
    <location>
        <begin position="243"/>
        <end position="285"/>
    </location>
</feature>
<dbReference type="PANTHER" id="PTHR22840">
    <property type="entry name" value="WD REPEAT-CONTAINING PROTEIN 36"/>
    <property type="match status" value="1"/>
</dbReference>
<organism evidence="4 5">
    <name type="scientific">Artemia franciscana</name>
    <name type="common">Brine shrimp</name>
    <name type="synonym">Artemia sanfranciscana</name>
    <dbReference type="NCBI Taxonomy" id="6661"/>
    <lineage>
        <taxon>Eukaryota</taxon>
        <taxon>Metazoa</taxon>
        <taxon>Ecdysozoa</taxon>
        <taxon>Arthropoda</taxon>
        <taxon>Crustacea</taxon>
        <taxon>Branchiopoda</taxon>
        <taxon>Anostraca</taxon>
        <taxon>Artemiidae</taxon>
        <taxon>Artemia</taxon>
    </lineage>
</organism>
<dbReference type="PROSITE" id="PS50082">
    <property type="entry name" value="WD_REPEATS_2"/>
    <property type="match status" value="4"/>
</dbReference>
<dbReference type="Pfam" id="PF25168">
    <property type="entry name" value="Beta-prop_WDR36-Utp21_2nd"/>
    <property type="match status" value="1"/>
</dbReference>
<evidence type="ECO:0008006" key="6">
    <source>
        <dbReference type="Google" id="ProtNLM"/>
    </source>
</evidence>
<dbReference type="PROSITE" id="PS50294">
    <property type="entry name" value="WD_REPEATS_REGION"/>
    <property type="match status" value="2"/>
</dbReference>
<dbReference type="GO" id="GO:0034388">
    <property type="term" value="C:Pwp2p-containing subcomplex of 90S preribosome"/>
    <property type="evidence" value="ECO:0007669"/>
    <property type="project" value="TreeGrafter"/>
</dbReference>
<sequence length="917" mass="102583">MPDVFEIEVEQEVEKGAEPDSSLEASKIFHGYRSLGFVCNQIPLVSRYMERRKECFLTTAIGATTHTYASSRLQLVNVGVPHDRDIQALAADKFHTYTAVGNLIYAWKRGSELQKTYSGEGSDIRLLLPFGYHLISVDADNALKVWDIDSTKLFLELSFGSTFRISVLLHPKTYVNKALLGSENGAFQLWNLRTAKQIHTFNGWGEPVTVLTQSPAVDVVGIGLANGDIYIHNIKFDETIMKFSQDWGYITSLAFRTDGSSIMISGSTEGHMAIWDLEERKIVTQVRDGHRGPVTGMQCLPNEPIMVTSSPDNALKMWIFDEADGGARQLKLREGHSKPPTYIRFHKTSNEMILSAGQDSTLRAFSTVADVLNRNLGQASWNRKKAKRVGIKHDPGKLPPITKFDSEPTRQKEWDSIAACHSGLSTVSTWHYDCSRMGDHKLRHQRFKQDATLKHAISTSVSLSACGNFVFIGTDSGHLDRFNIQSGIHRLTYSKLKADRAHNGAVVGVEADGVNHVVVSAGTDGDVCFWRFKKGEFLGSVTLNALPTGLLLHRESGLLAVSKENGYIDIIEIDTRKIVRRLNNNELVVDMTFSPDSRWLVVAGEKKSIRVWDLKNASLIDHFLVTKPLTSITFSPSGDFLATSHKEHLGIYLWSNKTLFSHVSLRPLECNYKPTFAALPGSRSEEQLKAEDKDIEDELGMDVETDEYKSPEQLKEDLITLSNLPTSRWKHLLHIDAIRKLHKPKVSAKPKDAPFFLPTTSGLNPTFILPENKKEDEESRLLQLGALQSMNPLAKRLLEAASENDLLDCIQFLKTLGPSAIDLEIRSLAPDLGGSDEIMLKFLSGIEFAMKKRTDFDVVQAYLSLFLKVHGSAISENSDLVEKVKSLLEQQSLDWIKLQKEINYSLCLLSFMKHSVL</sequence>
<feature type="domain" description="WDR36/Utp21 N-terminal" evidence="3">
    <location>
        <begin position="58"/>
        <end position="321"/>
    </location>
</feature>
<reference evidence="4" key="1">
    <citation type="submission" date="2023-07" db="EMBL/GenBank/DDBJ databases">
        <title>Chromosome-level genome assembly of Artemia franciscana.</title>
        <authorList>
            <person name="Jo E."/>
        </authorList>
    </citation>
    <scope>NUCLEOTIDE SEQUENCE</scope>
    <source>
        <tissue evidence="4">Whole body</tissue>
    </source>
</reference>
<comment type="caution">
    <text evidence="4">The sequence shown here is derived from an EMBL/GenBank/DDBJ whole genome shotgun (WGS) entry which is preliminary data.</text>
</comment>
<evidence type="ECO:0000313" key="4">
    <source>
        <dbReference type="EMBL" id="KAK2710810.1"/>
    </source>
</evidence>
<feature type="repeat" description="WD" evidence="1">
    <location>
        <begin position="499"/>
        <end position="540"/>
    </location>
</feature>
<dbReference type="InterPro" id="IPR001680">
    <property type="entry name" value="WD40_rpt"/>
</dbReference>
<dbReference type="Pfam" id="PF04192">
    <property type="entry name" value="Utp21"/>
    <property type="match status" value="1"/>
</dbReference>
<evidence type="ECO:0000259" key="3">
    <source>
        <dbReference type="Pfam" id="PF25171"/>
    </source>
</evidence>
<protein>
    <recommendedName>
        <fullName evidence="6">WD repeat-containing protein 36</fullName>
    </recommendedName>
</protein>
<dbReference type="Proteomes" id="UP001187531">
    <property type="component" value="Unassembled WGS sequence"/>
</dbReference>
<gene>
    <name evidence="4" type="ORF">QYM36_012107</name>
</gene>
<dbReference type="InterPro" id="IPR059157">
    <property type="entry name" value="WDR36-Utp21_N"/>
</dbReference>
<dbReference type="InterPro" id="IPR036322">
    <property type="entry name" value="WD40_repeat_dom_sf"/>
</dbReference>
<keyword evidence="1" id="KW-0853">WD repeat</keyword>
<evidence type="ECO:0000256" key="1">
    <source>
        <dbReference type="PROSITE-ProRule" id="PRU00221"/>
    </source>
</evidence>
<accession>A0AA88HK15</accession>
<dbReference type="GO" id="GO:0006364">
    <property type="term" value="P:rRNA processing"/>
    <property type="evidence" value="ECO:0007669"/>
    <property type="project" value="InterPro"/>
</dbReference>
<dbReference type="Gene3D" id="2.130.10.10">
    <property type="entry name" value="YVTN repeat-like/Quinoprotein amine dehydrogenase"/>
    <property type="match status" value="2"/>
</dbReference>